<keyword evidence="2" id="KW-1185">Reference proteome</keyword>
<dbReference type="AlphaFoldDB" id="A0A4Z2HPF0"/>
<dbReference type="Proteomes" id="UP000314294">
    <property type="component" value="Unassembled WGS sequence"/>
</dbReference>
<reference evidence="1 2" key="1">
    <citation type="submission" date="2019-03" db="EMBL/GenBank/DDBJ databases">
        <title>First draft genome of Liparis tanakae, snailfish: a comprehensive survey of snailfish specific genes.</title>
        <authorList>
            <person name="Kim W."/>
            <person name="Song I."/>
            <person name="Jeong J.-H."/>
            <person name="Kim D."/>
            <person name="Kim S."/>
            <person name="Ryu S."/>
            <person name="Song J.Y."/>
            <person name="Lee S.K."/>
        </authorList>
    </citation>
    <scope>NUCLEOTIDE SEQUENCE [LARGE SCALE GENOMIC DNA]</scope>
    <source>
        <tissue evidence="1">Muscle</tissue>
    </source>
</reference>
<evidence type="ECO:0000313" key="2">
    <source>
        <dbReference type="Proteomes" id="UP000314294"/>
    </source>
</evidence>
<protein>
    <submittedName>
        <fullName evidence="1">Uncharacterized protein</fullName>
    </submittedName>
</protein>
<comment type="caution">
    <text evidence="1">The sequence shown here is derived from an EMBL/GenBank/DDBJ whole genome shotgun (WGS) entry which is preliminary data.</text>
</comment>
<gene>
    <name evidence="1" type="ORF">EYF80_022276</name>
</gene>
<proteinExistence type="predicted"/>
<name>A0A4Z2HPF0_9TELE</name>
<sequence>MSPETEEQMDRHAPANTFDRPLNTKIFILESNWMFMPSGGWTVDSETMLQESTQLPSRLWSRQAKHMSGPGPQQLSVAHFLSHGAEAQVADVELRNHNTAATPVPETPRWRRTKRKKEERLLRHALDETQPSLVTRLVKTTAATSIAGPFVSFQEKEKELESLELVRQVLTAILLFNPTGSKGGRLEREWAASTLTVFPPSPPIPFYRPSLNHAWKRRAEED</sequence>
<evidence type="ECO:0000313" key="1">
    <source>
        <dbReference type="EMBL" id="TNN67470.1"/>
    </source>
</evidence>
<dbReference type="EMBL" id="SRLO01000203">
    <property type="protein sequence ID" value="TNN67470.1"/>
    <property type="molecule type" value="Genomic_DNA"/>
</dbReference>
<accession>A0A4Z2HPF0</accession>
<organism evidence="1 2">
    <name type="scientific">Liparis tanakae</name>
    <name type="common">Tanaka's snailfish</name>
    <dbReference type="NCBI Taxonomy" id="230148"/>
    <lineage>
        <taxon>Eukaryota</taxon>
        <taxon>Metazoa</taxon>
        <taxon>Chordata</taxon>
        <taxon>Craniata</taxon>
        <taxon>Vertebrata</taxon>
        <taxon>Euteleostomi</taxon>
        <taxon>Actinopterygii</taxon>
        <taxon>Neopterygii</taxon>
        <taxon>Teleostei</taxon>
        <taxon>Neoteleostei</taxon>
        <taxon>Acanthomorphata</taxon>
        <taxon>Eupercaria</taxon>
        <taxon>Perciformes</taxon>
        <taxon>Cottioidei</taxon>
        <taxon>Cottales</taxon>
        <taxon>Liparidae</taxon>
        <taxon>Liparis</taxon>
    </lineage>
</organism>